<dbReference type="PANTHER" id="PTHR22938">
    <property type="entry name" value="ZINC FINGER PROTEIN 598"/>
    <property type="match status" value="1"/>
</dbReference>
<dbReference type="InterPro" id="IPR044288">
    <property type="entry name" value="ZNF598/HEL2"/>
</dbReference>
<dbReference type="Proteomes" id="UP001176961">
    <property type="component" value="Unassembled WGS sequence"/>
</dbReference>
<sequence>MYFVVKRVFYLVLVHAAILCVWNAGYGYKFCRIIANVRFAGQKWGRNDGERLEFPTSVALRHHMASVHQLTYCHICIENIIQFSRERKTHTRDGLQRHIRARDRDDKSLRGHPSCLFCEQRFFDEEFRFPAYGANRPQLFQSLVRTNLLSFRVKNQLLQKAYTPLNEDFPSLDPSLPGSRSNPALTTLRVENLPRLNRVSHSGCKTKVQNKLTRMVLSPVDRGNNHMLLVDGVYLGQTTSGKSIGCNDIHNSEVWCGSPCMSRSLHFSQQSTSLQLRQEGFSSHV</sequence>
<organism evidence="1 2">
    <name type="scientific">Cylicocyclus nassatus</name>
    <name type="common">Nematode worm</name>
    <dbReference type="NCBI Taxonomy" id="53992"/>
    <lineage>
        <taxon>Eukaryota</taxon>
        <taxon>Metazoa</taxon>
        <taxon>Ecdysozoa</taxon>
        <taxon>Nematoda</taxon>
        <taxon>Chromadorea</taxon>
        <taxon>Rhabditida</taxon>
        <taxon>Rhabditina</taxon>
        <taxon>Rhabditomorpha</taxon>
        <taxon>Strongyloidea</taxon>
        <taxon>Strongylidae</taxon>
        <taxon>Cylicocyclus</taxon>
    </lineage>
</organism>
<proteinExistence type="predicted"/>
<evidence type="ECO:0000313" key="1">
    <source>
        <dbReference type="EMBL" id="CAJ0610545.1"/>
    </source>
</evidence>
<gene>
    <name evidence="1" type="ORF">CYNAS_LOCUS22528</name>
</gene>
<dbReference type="AlphaFoldDB" id="A0AA36HHZ8"/>
<comment type="caution">
    <text evidence="1">The sequence shown here is derived from an EMBL/GenBank/DDBJ whole genome shotgun (WGS) entry which is preliminary data.</text>
</comment>
<keyword evidence="2" id="KW-1185">Reference proteome</keyword>
<dbReference type="PANTHER" id="PTHR22938:SF0">
    <property type="entry name" value="E3 UBIQUITIN-PROTEIN LIGASE ZNF598"/>
    <property type="match status" value="1"/>
</dbReference>
<accession>A0AA36HHZ8</accession>
<reference evidence="1" key="1">
    <citation type="submission" date="2023-07" db="EMBL/GenBank/DDBJ databases">
        <authorList>
            <consortium name="CYATHOMIX"/>
        </authorList>
    </citation>
    <scope>NUCLEOTIDE SEQUENCE</scope>
    <source>
        <strain evidence="1">N/A</strain>
    </source>
</reference>
<dbReference type="EMBL" id="CATQJL010000326">
    <property type="protein sequence ID" value="CAJ0610545.1"/>
    <property type="molecule type" value="Genomic_DNA"/>
</dbReference>
<dbReference type="GO" id="GO:0043022">
    <property type="term" value="F:ribosome binding"/>
    <property type="evidence" value="ECO:0007669"/>
    <property type="project" value="TreeGrafter"/>
</dbReference>
<evidence type="ECO:0000313" key="2">
    <source>
        <dbReference type="Proteomes" id="UP001176961"/>
    </source>
</evidence>
<name>A0AA36HHZ8_CYLNA</name>
<protein>
    <submittedName>
        <fullName evidence="1">Uncharacterized protein</fullName>
    </submittedName>
</protein>
<dbReference type="GO" id="GO:0061630">
    <property type="term" value="F:ubiquitin protein ligase activity"/>
    <property type="evidence" value="ECO:0007669"/>
    <property type="project" value="InterPro"/>
</dbReference>
<dbReference type="GO" id="GO:0072344">
    <property type="term" value="P:rescue of stalled ribosome"/>
    <property type="evidence" value="ECO:0007669"/>
    <property type="project" value="InterPro"/>
</dbReference>
<dbReference type="GO" id="GO:0016567">
    <property type="term" value="P:protein ubiquitination"/>
    <property type="evidence" value="ECO:0007669"/>
    <property type="project" value="TreeGrafter"/>
</dbReference>